<keyword evidence="3" id="KW-0812">Transmembrane</keyword>
<evidence type="ECO:0000259" key="5">
    <source>
        <dbReference type="Pfam" id="PF02709"/>
    </source>
</evidence>
<evidence type="ECO:0000256" key="2">
    <source>
        <dbReference type="SAM" id="MobiDB-lite"/>
    </source>
</evidence>
<sequence length="339" mass="37332">MSSTPHDPSTDTDTDPNPGPALSPVIDAVAIGRNEGQRLIGCLDSLKAAGLRHVVYVDSGSTDGSLAEAQARGAIVVELDMSQPFTAARARNAGVAALPQGADYIQFIDGDCTIEAEWVPLAADFLTDNPIVAAVCGRLREIDPEASIYNRMIDHEWDTPLGQTRACGGIVMMRAAHFHEAGGFKPELIAGEEPELCVRLRRAGWQIWRLDAEMARHDAAIHRFGQWWRRRRRTGYAYAEGAALHGAPPERHNVAQTRRALAWGLGLPVLALLGTFLINPVFLLLFLAWPAQILRLSWRDGDLTHAGFLTLGKIPEAFGVIEYWFRRLVGRDGRLIEYK</sequence>
<dbReference type="EMBL" id="JAEPRQ010000013">
    <property type="protein sequence ID" value="MBK4218148.1"/>
    <property type="molecule type" value="Genomic_DNA"/>
</dbReference>
<proteinExistence type="predicted"/>
<dbReference type="InterPro" id="IPR001173">
    <property type="entry name" value="Glyco_trans_2-like"/>
</dbReference>
<keyword evidence="1" id="KW-0808">Transferase</keyword>
<dbReference type="AlphaFoldDB" id="A0A934W277"/>
<gene>
    <name evidence="6" type="ORF">JJJ17_19650</name>
</gene>
<accession>A0A934W277</accession>
<dbReference type="GO" id="GO:0016740">
    <property type="term" value="F:transferase activity"/>
    <property type="evidence" value="ECO:0007669"/>
    <property type="project" value="UniProtKB-KW"/>
</dbReference>
<dbReference type="Pfam" id="PF02709">
    <property type="entry name" value="Glyco_transf_7C"/>
    <property type="match status" value="1"/>
</dbReference>
<dbReference type="Pfam" id="PF00535">
    <property type="entry name" value="Glycos_transf_2"/>
    <property type="match status" value="1"/>
</dbReference>
<feature type="domain" description="Galactosyltransferase C-terminal" evidence="5">
    <location>
        <begin position="156"/>
        <end position="216"/>
    </location>
</feature>
<keyword evidence="3" id="KW-1133">Transmembrane helix</keyword>
<dbReference type="InterPro" id="IPR029044">
    <property type="entry name" value="Nucleotide-diphossugar_trans"/>
</dbReference>
<feature type="region of interest" description="Disordered" evidence="2">
    <location>
        <begin position="1"/>
        <end position="23"/>
    </location>
</feature>
<dbReference type="PANTHER" id="PTHR43646">
    <property type="entry name" value="GLYCOSYLTRANSFERASE"/>
    <property type="match status" value="1"/>
</dbReference>
<reference evidence="6" key="1">
    <citation type="submission" date="2021-01" db="EMBL/GenBank/DDBJ databases">
        <title>Paracoccus amoyensis sp. nov., isolated from the surface seawater along the coast of Xiamen Island, China.</title>
        <authorList>
            <person name="Lyu L."/>
        </authorList>
    </citation>
    <scope>NUCLEOTIDE SEQUENCE</scope>
    <source>
        <strain evidence="6">MJ17</strain>
    </source>
</reference>
<keyword evidence="7" id="KW-1185">Reference proteome</keyword>
<protein>
    <submittedName>
        <fullName evidence="6">Glycosyltransferase family 2 protein</fullName>
    </submittedName>
</protein>
<evidence type="ECO:0000256" key="3">
    <source>
        <dbReference type="SAM" id="Phobius"/>
    </source>
</evidence>
<feature type="transmembrane region" description="Helical" evidence="3">
    <location>
        <begin position="261"/>
        <end position="289"/>
    </location>
</feature>
<comment type="caution">
    <text evidence="6">The sequence shown here is derived from an EMBL/GenBank/DDBJ whole genome shotgun (WGS) entry which is preliminary data.</text>
</comment>
<keyword evidence="3" id="KW-0472">Membrane</keyword>
<dbReference type="SUPFAM" id="SSF53448">
    <property type="entry name" value="Nucleotide-diphospho-sugar transferases"/>
    <property type="match status" value="1"/>
</dbReference>
<evidence type="ECO:0000256" key="1">
    <source>
        <dbReference type="ARBA" id="ARBA00022679"/>
    </source>
</evidence>
<dbReference type="Proteomes" id="UP000640485">
    <property type="component" value="Unassembled WGS sequence"/>
</dbReference>
<dbReference type="InterPro" id="IPR027791">
    <property type="entry name" value="Galactosyl_T_C"/>
</dbReference>
<evidence type="ECO:0000259" key="4">
    <source>
        <dbReference type="Pfam" id="PF00535"/>
    </source>
</evidence>
<name>A0A934W277_9RHOB</name>
<feature type="domain" description="Glycosyltransferase 2-like" evidence="4">
    <location>
        <begin position="34"/>
        <end position="151"/>
    </location>
</feature>
<dbReference type="CDD" id="cd00761">
    <property type="entry name" value="Glyco_tranf_GTA_type"/>
    <property type="match status" value="1"/>
</dbReference>
<organism evidence="6 7">
    <name type="scientific">Paracoccus caeni</name>
    <dbReference type="NCBI Taxonomy" id="657651"/>
    <lineage>
        <taxon>Bacteria</taxon>
        <taxon>Pseudomonadati</taxon>
        <taxon>Pseudomonadota</taxon>
        <taxon>Alphaproteobacteria</taxon>
        <taxon>Rhodobacterales</taxon>
        <taxon>Paracoccaceae</taxon>
        <taxon>Paracoccus</taxon>
    </lineage>
</organism>
<dbReference type="PANTHER" id="PTHR43646:SF6">
    <property type="entry name" value="PRE-MYCOFACTOCIN GLYCOSYLTRANSFERASE"/>
    <property type="match status" value="1"/>
</dbReference>
<dbReference type="RefSeq" id="WP_200689508.1">
    <property type="nucleotide sequence ID" value="NZ_JAEPRQ010000013.1"/>
</dbReference>
<evidence type="ECO:0000313" key="6">
    <source>
        <dbReference type="EMBL" id="MBK4218148.1"/>
    </source>
</evidence>
<evidence type="ECO:0000313" key="7">
    <source>
        <dbReference type="Proteomes" id="UP000640485"/>
    </source>
</evidence>
<dbReference type="Gene3D" id="3.90.550.10">
    <property type="entry name" value="Spore Coat Polysaccharide Biosynthesis Protein SpsA, Chain A"/>
    <property type="match status" value="1"/>
</dbReference>